<organism evidence="2 3">
    <name type="scientific">Conyzicola lurida</name>
    <dbReference type="NCBI Taxonomy" id="1172621"/>
    <lineage>
        <taxon>Bacteria</taxon>
        <taxon>Bacillati</taxon>
        <taxon>Actinomycetota</taxon>
        <taxon>Actinomycetes</taxon>
        <taxon>Micrococcales</taxon>
        <taxon>Microbacteriaceae</taxon>
        <taxon>Conyzicola</taxon>
    </lineage>
</organism>
<accession>A0A841AR15</accession>
<dbReference type="AlphaFoldDB" id="A0A841AR15"/>
<keyword evidence="3" id="KW-1185">Reference proteome</keyword>
<protein>
    <submittedName>
        <fullName evidence="2">Uncharacterized protein</fullName>
    </submittedName>
</protein>
<comment type="caution">
    <text evidence="2">The sequence shown here is derived from an EMBL/GenBank/DDBJ whole genome shotgun (WGS) entry which is preliminary data.</text>
</comment>
<feature type="transmembrane region" description="Helical" evidence="1">
    <location>
        <begin position="47"/>
        <end position="66"/>
    </location>
</feature>
<keyword evidence="1" id="KW-1133">Transmembrane helix</keyword>
<evidence type="ECO:0000313" key="3">
    <source>
        <dbReference type="Proteomes" id="UP000536685"/>
    </source>
</evidence>
<dbReference type="EMBL" id="JACHMJ010000001">
    <property type="protein sequence ID" value="MBB5844136.1"/>
    <property type="molecule type" value="Genomic_DNA"/>
</dbReference>
<feature type="transmembrane region" description="Helical" evidence="1">
    <location>
        <begin position="86"/>
        <end position="106"/>
    </location>
</feature>
<sequence length="148" mass="15655">MTDASHDLGTYEPLQLHADPSGHARYAPVETAVPADLMRPDVNVRRIMWTGTIWFAAAVGAVALVLGPLLSSGWRPALLTGGVRVLWWMGSAIVALSIGLIGWSGCPILEGDVPTANRNKSHTMQLGTMMFIVGSALALFAVLLGPPV</sequence>
<name>A0A841AR15_9MICO</name>
<dbReference type="RefSeq" id="WP_184238008.1">
    <property type="nucleotide sequence ID" value="NZ_JACHMJ010000001.1"/>
</dbReference>
<evidence type="ECO:0000313" key="2">
    <source>
        <dbReference type="EMBL" id="MBB5844136.1"/>
    </source>
</evidence>
<gene>
    <name evidence="2" type="ORF">HD599_002459</name>
</gene>
<evidence type="ECO:0000256" key="1">
    <source>
        <dbReference type="SAM" id="Phobius"/>
    </source>
</evidence>
<proteinExistence type="predicted"/>
<keyword evidence="1" id="KW-0472">Membrane</keyword>
<reference evidence="2 3" key="1">
    <citation type="submission" date="2020-08" db="EMBL/GenBank/DDBJ databases">
        <title>Sequencing the genomes of 1000 actinobacteria strains.</title>
        <authorList>
            <person name="Klenk H.-P."/>
        </authorList>
    </citation>
    <scope>NUCLEOTIDE SEQUENCE [LARGE SCALE GENOMIC DNA]</scope>
    <source>
        <strain evidence="2 3">DSM 105784</strain>
    </source>
</reference>
<keyword evidence="1" id="KW-0812">Transmembrane</keyword>
<dbReference type="Proteomes" id="UP000536685">
    <property type="component" value="Unassembled WGS sequence"/>
</dbReference>
<feature type="transmembrane region" description="Helical" evidence="1">
    <location>
        <begin position="126"/>
        <end position="145"/>
    </location>
</feature>